<organism evidence="2 3">
    <name type="scientific">Nesidiocoris tenuis</name>
    <dbReference type="NCBI Taxonomy" id="355587"/>
    <lineage>
        <taxon>Eukaryota</taxon>
        <taxon>Metazoa</taxon>
        <taxon>Ecdysozoa</taxon>
        <taxon>Arthropoda</taxon>
        <taxon>Hexapoda</taxon>
        <taxon>Insecta</taxon>
        <taxon>Pterygota</taxon>
        <taxon>Neoptera</taxon>
        <taxon>Paraneoptera</taxon>
        <taxon>Hemiptera</taxon>
        <taxon>Heteroptera</taxon>
        <taxon>Panheteroptera</taxon>
        <taxon>Cimicomorpha</taxon>
        <taxon>Miridae</taxon>
        <taxon>Dicyphina</taxon>
        <taxon>Nesidiocoris</taxon>
    </lineage>
</organism>
<sequence>MSAQLSRPLRRPSVSRLNPINRADSWWPPRKQTRPRAKTRRAIDDGKSPRLTTDDRRARGTQGLLGCPLFARNCRALRPPLRHRPARPLGGTANWRLTGSAAARRCALRSPMKFTHGR</sequence>
<gene>
    <name evidence="2" type="ORF">NTJ_02790</name>
</gene>
<protein>
    <submittedName>
        <fullName evidence="2">Uncharacterized protein</fullName>
    </submittedName>
</protein>
<keyword evidence="3" id="KW-1185">Reference proteome</keyword>
<name>A0ABN7ACG4_9HEMI</name>
<evidence type="ECO:0000313" key="2">
    <source>
        <dbReference type="EMBL" id="BES89983.1"/>
    </source>
</evidence>
<evidence type="ECO:0000256" key="1">
    <source>
        <dbReference type="SAM" id="MobiDB-lite"/>
    </source>
</evidence>
<feature type="region of interest" description="Disordered" evidence="1">
    <location>
        <begin position="1"/>
        <end position="61"/>
    </location>
</feature>
<feature type="compositionally biased region" description="Low complexity" evidence="1">
    <location>
        <begin position="1"/>
        <end position="19"/>
    </location>
</feature>
<feature type="compositionally biased region" description="Basic and acidic residues" evidence="1">
    <location>
        <begin position="41"/>
        <end position="58"/>
    </location>
</feature>
<dbReference type="EMBL" id="AP028910">
    <property type="protein sequence ID" value="BES89983.1"/>
    <property type="molecule type" value="Genomic_DNA"/>
</dbReference>
<dbReference type="Proteomes" id="UP001307889">
    <property type="component" value="Chromosome 2"/>
</dbReference>
<feature type="compositionally biased region" description="Basic residues" evidence="1">
    <location>
        <begin position="31"/>
        <end position="40"/>
    </location>
</feature>
<evidence type="ECO:0000313" key="3">
    <source>
        <dbReference type="Proteomes" id="UP001307889"/>
    </source>
</evidence>
<accession>A0ABN7ACG4</accession>
<reference evidence="2 3" key="1">
    <citation type="submission" date="2023-09" db="EMBL/GenBank/DDBJ databases">
        <title>Nesidiocoris tenuis whole genome shotgun sequence.</title>
        <authorList>
            <person name="Shibata T."/>
            <person name="Shimoda M."/>
            <person name="Kobayashi T."/>
            <person name="Uehara T."/>
        </authorList>
    </citation>
    <scope>NUCLEOTIDE SEQUENCE [LARGE SCALE GENOMIC DNA]</scope>
    <source>
        <strain evidence="2 3">Japan</strain>
    </source>
</reference>
<proteinExistence type="predicted"/>